<reference evidence="1 2" key="1">
    <citation type="journal article" date="2019" name="Sci. Rep.">
        <title>Orb-weaving spider Araneus ventricosus genome elucidates the spidroin gene catalogue.</title>
        <authorList>
            <person name="Kono N."/>
            <person name="Nakamura H."/>
            <person name="Ohtoshi R."/>
            <person name="Moran D.A.P."/>
            <person name="Shinohara A."/>
            <person name="Yoshida Y."/>
            <person name="Fujiwara M."/>
            <person name="Mori M."/>
            <person name="Tomita M."/>
            <person name="Arakawa K."/>
        </authorList>
    </citation>
    <scope>NUCLEOTIDE SEQUENCE [LARGE SCALE GENOMIC DNA]</scope>
</reference>
<keyword evidence="2" id="KW-1185">Reference proteome</keyword>
<evidence type="ECO:0000313" key="2">
    <source>
        <dbReference type="Proteomes" id="UP000499080"/>
    </source>
</evidence>
<accession>A0A4Y2S127</accession>
<name>A0A4Y2S127_ARAVE</name>
<evidence type="ECO:0000313" key="1">
    <source>
        <dbReference type="EMBL" id="GBN81858.1"/>
    </source>
</evidence>
<dbReference type="Proteomes" id="UP000499080">
    <property type="component" value="Unassembled WGS sequence"/>
</dbReference>
<proteinExistence type="predicted"/>
<comment type="caution">
    <text evidence="1">The sequence shown here is derived from an EMBL/GenBank/DDBJ whole genome shotgun (WGS) entry which is preliminary data.</text>
</comment>
<dbReference type="AlphaFoldDB" id="A0A4Y2S127"/>
<gene>
    <name evidence="1" type="ORF">AVEN_32182_1</name>
</gene>
<dbReference type="EMBL" id="BGPR01019420">
    <property type="protein sequence ID" value="GBN81858.1"/>
    <property type="molecule type" value="Genomic_DNA"/>
</dbReference>
<sequence length="101" mass="11845">MAANEPRKLPPTIDRIFNPIRRGDEGVRERHVRCDDILKENETGALKIRKCNGNVDACIHQLPFDVFKEEPKKQVSGFYRDKQDLRRSVSTNLNWFLLEFC</sequence>
<protein>
    <submittedName>
        <fullName evidence="1">Uncharacterized protein</fullName>
    </submittedName>
</protein>
<organism evidence="1 2">
    <name type="scientific">Araneus ventricosus</name>
    <name type="common">Orbweaver spider</name>
    <name type="synonym">Epeira ventricosa</name>
    <dbReference type="NCBI Taxonomy" id="182803"/>
    <lineage>
        <taxon>Eukaryota</taxon>
        <taxon>Metazoa</taxon>
        <taxon>Ecdysozoa</taxon>
        <taxon>Arthropoda</taxon>
        <taxon>Chelicerata</taxon>
        <taxon>Arachnida</taxon>
        <taxon>Araneae</taxon>
        <taxon>Araneomorphae</taxon>
        <taxon>Entelegynae</taxon>
        <taxon>Araneoidea</taxon>
        <taxon>Araneidae</taxon>
        <taxon>Araneus</taxon>
    </lineage>
</organism>